<dbReference type="OrthoDB" id="260807at2759"/>
<dbReference type="InterPro" id="IPR001204">
    <property type="entry name" value="Phos_transporter"/>
</dbReference>
<feature type="transmembrane region" description="Helical" evidence="8">
    <location>
        <begin position="43"/>
        <end position="61"/>
    </location>
</feature>
<keyword evidence="4 8" id="KW-0592">Phosphate transport</keyword>
<keyword evidence="6 8" id="KW-1133">Transmembrane helix</keyword>
<evidence type="ECO:0000256" key="6">
    <source>
        <dbReference type="ARBA" id="ARBA00022989"/>
    </source>
</evidence>
<keyword evidence="5 8" id="KW-0812">Transmembrane</keyword>
<keyword evidence="3 8" id="KW-0813">Transport</keyword>
<feature type="chain" id="PRO_5035856260" description="Phosphate transporter" evidence="9">
    <location>
        <begin position="20"/>
        <end position="599"/>
    </location>
</feature>
<evidence type="ECO:0000256" key="2">
    <source>
        <dbReference type="ARBA" id="ARBA00009916"/>
    </source>
</evidence>
<keyword evidence="11" id="KW-1185">Reference proteome</keyword>
<proteinExistence type="inferred from homology"/>
<dbReference type="Proteomes" id="UP000605970">
    <property type="component" value="Unassembled WGS sequence"/>
</dbReference>
<organism evidence="10 11">
    <name type="scientific">Meloidogyne graminicola</name>
    <dbReference type="NCBI Taxonomy" id="189291"/>
    <lineage>
        <taxon>Eukaryota</taxon>
        <taxon>Metazoa</taxon>
        <taxon>Ecdysozoa</taxon>
        <taxon>Nematoda</taxon>
        <taxon>Chromadorea</taxon>
        <taxon>Rhabditida</taxon>
        <taxon>Tylenchina</taxon>
        <taxon>Tylenchomorpha</taxon>
        <taxon>Tylenchoidea</taxon>
        <taxon>Meloidogynidae</taxon>
        <taxon>Meloidogyninae</taxon>
        <taxon>Meloidogyne</taxon>
    </lineage>
</organism>
<feature type="transmembrane region" description="Helical" evidence="8">
    <location>
        <begin position="227"/>
        <end position="248"/>
    </location>
</feature>
<dbReference type="EMBL" id="JABEBT010000034">
    <property type="protein sequence ID" value="KAF7636063.1"/>
    <property type="molecule type" value="Genomic_DNA"/>
</dbReference>
<sequence length="599" mass="65745">MPYFNSIILTFIFIFFVSAIQNNGGGEGINSSDLINFQNNTLWALIVGAVFAFILGFGMGANDGMYEKKGGVSNAFGTSVGSKVLTLKQAYILATIFETLGAILVGYNVTDTMRKSVVTLSEYENNPKELLFGQIAILGGCSGWLIIATFAELPVSTTHSVVGATIGFSLMMKGIKSIQWWEVGKIALSWFTSPLLSGIISCLLYLTVDISVLRRKEPLEAVLILNLSLRILPIFYFFCIGFNTFTVSYQGSKILGLEGIPLWLAIIISLLTAILAALIVNFILKPKLSSWINRKHIIADIQNVIQRNGSILSHPQLPINKRLEFDGKIRTHLDGAFIIEGNNNFNTISFENNRKNGIKQIYRSASELPIKYGGKNEKIKKNRKRGISEAESVLSVTNYIPQKLKLTPRGFINWILPAHNRKEDIKTLQLFSSIQVFTACFAGFAHGSNDVSLNLKFNNAIAPLTAMLAIYREMNVQQLEPTPIYILLYGVFSMCIGLCLLGHKVIKTVGQRMSNIHAASGFTIEFGAAITALLASKVGLPISTTHCLVGSVVSVGCIKSGEGIKWSIFRNVVFSWLVTLPVAAFISAGIMMILKIFAL</sequence>
<dbReference type="PANTHER" id="PTHR11101:SF67">
    <property type="entry name" value="PHOSPHATE TRANSPORTER"/>
    <property type="match status" value="1"/>
</dbReference>
<evidence type="ECO:0000313" key="10">
    <source>
        <dbReference type="EMBL" id="KAF7636063.1"/>
    </source>
</evidence>
<dbReference type="Pfam" id="PF01384">
    <property type="entry name" value="PHO4"/>
    <property type="match status" value="1"/>
</dbReference>
<evidence type="ECO:0000256" key="8">
    <source>
        <dbReference type="RuleBase" id="RU363058"/>
    </source>
</evidence>
<dbReference type="GO" id="GO:0016020">
    <property type="term" value="C:membrane"/>
    <property type="evidence" value="ECO:0007669"/>
    <property type="project" value="UniProtKB-SubCell"/>
</dbReference>
<evidence type="ECO:0000256" key="3">
    <source>
        <dbReference type="ARBA" id="ARBA00022448"/>
    </source>
</evidence>
<feature type="transmembrane region" description="Helical" evidence="8">
    <location>
        <begin position="484"/>
        <end position="503"/>
    </location>
</feature>
<comment type="caution">
    <text evidence="10">The sequence shown here is derived from an EMBL/GenBank/DDBJ whole genome shotgun (WGS) entry which is preliminary data.</text>
</comment>
<evidence type="ECO:0000313" key="11">
    <source>
        <dbReference type="Proteomes" id="UP000605970"/>
    </source>
</evidence>
<feature type="transmembrane region" description="Helical" evidence="8">
    <location>
        <begin position="187"/>
        <end position="206"/>
    </location>
</feature>
<feature type="transmembrane region" description="Helical" evidence="8">
    <location>
        <begin position="90"/>
        <end position="110"/>
    </location>
</feature>
<keyword evidence="7 8" id="KW-0472">Membrane</keyword>
<dbReference type="GO" id="GO:0035435">
    <property type="term" value="P:phosphate ion transmembrane transport"/>
    <property type="evidence" value="ECO:0007669"/>
    <property type="project" value="TreeGrafter"/>
</dbReference>
<accession>A0A8S9ZS95</accession>
<gene>
    <name evidence="10" type="ORF">Mgra_00004511</name>
</gene>
<keyword evidence="9" id="KW-0732">Signal</keyword>
<evidence type="ECO:0000256" key="4">
    <source>
        <dbReference type="ARBA" id="ARBA00022592"/>
    </source>
</evidence>
<dbReference type="PANTHER" id="PTHR11101">
    <property type="entry name" value="PHOSPHATE TRANSPORTER"/>
    <property type="match status" value="1"/>
</dbReference>
<reference evidence="10" key="1">
    <citation type="journal article" date="2020" name="Ecol. Evol.">
        <title>Genome structure and content of the rice root-knot nematode (Meloidogyne graminicola).</title>
        <authorList>
            <person name="Phan N.T."/>
            <person name="Danchin E.G.J."/>
            <person name="Klopp C."/>
            <person name="Perfus-Barbeoch L."/>
            <person name="Kozlowski D.K."/>
            <person name="Koutsovoulos G.D."/>
            <person name="Lopez-Roques C."/>
            <person name="Bouchez O."/>
            <person name="Zahm M."/>
            <person name="Besnard G."/>
            <person name="Bellafiore S."/>
        </authorList>
    </citation>
    <scope>NUCLEOTIDE SEQUENCE</scope>
    <source>
        <strain evidence="10">VN-18</strain>
    </source>
</reference>
<protein>
    <recommendedName>
        <fullName evidence="8">Phosphate transporter</fullName>
    </recommendedName>
</protein>
<feature type="transmembrane region" description="Helical" evidence="8">
    <location>
        <begin position="130"/>
        <end position="151"/>
    </location>
</feature>
<evidence type="ECO:0000256" key="5">
    <source>
        <dbReference type="ARBA" id="ARBA00022692"/>
    </source>
</evidence>
<comment type="function">
    <text evidence="8">Sodium-phosphate symporter.</text>
</comment>
<feature type="signal peptide" evidence="9">
    <location>
        <begin position="1"/>
        <end position="19"/>
    </location>
</feature>
<evidence type="ECO:0000256" key="9">
    <source>
        <dbReference type="SAM" id="SignalP"/>
    </source>
</evidence>
<dbReference type="GO" id="GO:0005315">
    <property type="term" value="F:phosphate transmembrane transporter activity"/>
    <property type="evidence" value="ECO:0007669"/>
    <property type="project" value="InterPro"/>
</dbReference>
<comment type="subcellular location">
    <subcellularLocation>
        <location evidence="1 8">Membrane</location>
        <topology evidence="1 8">Multi-pass membrane protein</topology>
    </subcellularLocation>
</comment>
<comment type="similarity">
    <text evidence="2 8">Belongs to the inorganic phosphate transporter (PiT) (TC 2.A.20) family.</text>
</comment>
<feature type="transmembrane region" description="Helical" evidence="8">
    <location>
        <begin position="260"/>
        <end position="284"/>
    </location>
</feature>
<feature type="transmembrane region" description="Helical" evidence="8">
    <location>
        <begin position="573"/>
        <end position="594"/>
    </location>
</feature>
<name>A0A8S9ZS95_9BILA</name>
<feature type="transmembrane region" description="Helical" evidence="8">
    <location>
        <begin position="428"/>
        <end position="447"/>
    </location>
</feature>
<evidence type="ECO:0000256" key="7">
    <source>
        <dbReference type="ARBA" id="ARBA00023136"/>
    </source>
</evidence>
<dbReference type="AlphaFoldDB" id="A0A8S9ZS95"/>
<evidence type="ECO:0000256" key="1">
    <source>
        <dbReference type="ARBA" id="ARBA00004141"/>
    </source>
</evidence>